<proteinExistence type="predicted"/>
<organism evidence="2 3">
    <name type="scientific">Rhizorhabdus wittichii</name>
    <dbReference type="NCBI Taxonomy" id="160791"/>
    <lineage>
        <taxon>Bacteria</taxon>
        <taxon>Pseudomonadati</taxon>
        <taxon>Pseudomonadota</taxon>
        <taxon>Alphaproteobacteria</taxon>
        <taxon>Sphingomonadales</taxon>
        <taxon>Sphingomonadaceae</taxon>
        <taxon>Rhizorhabdus</taxon>
    </lineage>
</organism>
<evidence type="ECO:0000313" key="2">
    <source>
        <dbReference type="EMBL" id="QTH23370.1"/>
    </source>
</evidence>
<evidence type="ECO:0000313" key="3">
    <source>
        <dbReference type="Proteomes" id="UP000664914"/>
    </source>
</evidence>
<reference evidence="2" key="1">
    <citation type="submission" date="2020-07" db="EMBL/GenBank/DDBJ databases">
        <authorList>
            <person name="Camacho E."/>
        </authorList>
    </citation>
    <scope>NUCLEOTIDE SEQUENCE</scope>
    <source>
        <strain evidence="2">MPO218</strain>
    </source>
</reference>
<accession>A0A975HFG3</accession>
<protein>
    <submittedName>
        <fullName evidence="2">Alpha/beta fold hydrolase</fullName>
    </submittedName>
</protein>
<dbReference type="SUPFAM" id="SSF53474">
    <property type="entry name" value="alpha/beta-Hydrolases"/>
    <property type="match status" value="1"/>
</dbReference>
<dbReference type="PANTHER" id="PTHR37017:SF11">
    <property type="entry name" value="ESTERASE_LIPASE_THIOESTERASE DOMAIN-CONTAINING PROTEIN"/>
    <property type="match status" value="1"/>
</dbReference>
<dbReference type="Proteomes" id="UP000664914">
    <property type="component" value="Chromosome"/>
</dbReference>
<dbReference type="AlphaFoldDB" id="A0A975HFG3"/>
<gene>
    <name evidence="2" type="ORF">HRJ34_07680</name>
</gene>
<dbReference type="Gene3D" id="3.40.50.1820">
    <property type="entry name" value="alpha/beta hydrolase"/>
    <property type="match status" value="1"/>
</dbReference>
<reference evidence="2" key="2">
    <citation type="submission" date="2021-04" db="EMBL/GenBank/DDBJ databases">
        <title>Isolation and genomic analysis of the ibuprofen-degrading bacterium Sphingomonas strain MPO218.</title>
        <authorList>
            <person name="Aulestia M."/>
            <person name="Flores A."/>
            <person name="Mangas E.L."/>
            <person name="Perez-Pulido A.J."/>
            <person name="Santero E."/>
            <person name="Camacho E.M."/>
        </authorList>
    </citation>
    <scope>NUCLEOTIDE SEQUENCE</scope>
    <source>
        <strain evidence="2">MPO218</strain>
    </source>
</reference>
<sequence length="240" mass="25408">MTSDAPILLIHGGCHRGDCWRLLVPALEALGRRAVAIDLPGHGRDPAADPAPKTLDDGIAAVVETLRRFDRPALLVGHSLGGMTISGAAERAPETIERLVYLSALLPRDGETGAALAATPGLRAEVGSYLLDDGQRIAVKADRARDLFYADCPDDVAAAAIEALVPTDLGYLAQPVTLSADRFGRVPKTYVHCLRDRAIEMEAQISFRSACPGIDAREIDASHSAFLSRPGELATLLAGL</sequence>
<dbReference type="InterPro" id="IPR052897">
    <property type="entry name" value="Sec-Metab_Biosynth_Hydrolase"/>
</dbReference>
<feature type="domain" description="AB hydrolase-1" evidence="1">
    <location>
        <begin position="7"/>
        <end position="234"/>
    </location>
</feature>
<dbReference type="InterPro" id="IPR000073">
    <property type="entry name" value="AB_hydrolase_1"/>
</dbReference>
<dbReference type="PRINTS" id="PR00111">
    <property type="entry name" value="ABHYDROLASE"/>
</dbReference>
<evidence type="ECO:0000259" key="1">
    <source>
        <dbReference type="Pfam" id="PF12697"/>
    </source>
</evidence>
<dbReference type="Pfam" id="PF12697">
    <property type="entry name" value="Abhydrolase_6"/>
    <property type="match status" value="1"/>
</dbReference>
<dbReference type="RefSeq" id="WP_029994024.1">
    <property type="nucleotide sequence ID" value="NZ_CP059319.1"/>
</dbReference>
<name>A0A975HFG3_9SPHN</name>
<dbReference type="InterPro" id="IPR029058">
    <property type="entry name" value="AB_hydrolase_fold"/>
</dbReference>
<keyword evidence="2" id="KW-0378">Hydrolase</keyword>
<dbReference type="GO" id="GO:0016787">
    <property type="term" value="F:hydrolase activity"/>
    <property type="evidence" value="ECO:0007669"/>
    <property type="project" value="UniProtKB-KW"/>
</dbReference>
<dbReference type="PANTHER" id="PTHR37017">
    <property type="entry name" value="AB HYDROLASE-1 DOMAIN-CONTAINING PROTEIN-RELATED"/>
    <property type="match status" value="1"/>
</dbReference>
<dbReference type="EMBL" id="CP059319">
    <property type="protein sequence ID" value="QTH23370.1"/>
    <property type="molecule type" value="Genomic_DNA"/>
</dbReference>